<dbReference type="Proteomes" id="UP001320831">
    <property type="component" value="Unassembled WGS sequence"/>
</dbReference>
<dbReference type="PANTHER" id="PTHR42951:SF14">
    <property type="entry name" value="METALLO-BETA-LACTAMASE SUPERFAMILY PROTEIN"/>
    <property type="match status" value="1"/>
</dbReference>
<evidence type="ECO:0000259" key="2">
    <source>
        <dbReference type="SMART" id="SM00849"/>
    </source>
</evidence>
<dbReference type="InterPro" id="IPR036866">
    <property type="entry name" value="RibonucZ/Hydroxyglut_hydro"/>
</dbReference>
<dbReference type="RefSeq" id="WP_260900095.1">
    <property type="nucleotide sequence ID" value="NZ_JAOCZP010000001.1"/>
</dbReference>
<keyword evidence="1" id="KW-0732">Signal</keyword>
<sequence length="288" mass="31148">MKTFLTTISALALTSGAALAADLKITAYNPGADSLFAVTSSLIEGPTEVILVDAQFEKDDAQDLVKMIQDSGKTLITVYISHKDPDFYFGLDEIKANFPDVKIVATPESVKGIEATIELKNEFWGPILGDNAPGELIVPDVLEGDTLTVDGEPVNIVGLDGHDPAHTFLWVPAAKTVLGGVSVFENLHVWTADSQTLESRDAWRATLDQMLELNPERLIPGHYMGKSAEDTSSLYFTREYLRAFEAASAAADNSAELIAALNEVYPDFANADTLEISAQVAEGERSWP</sequence>
<dbReference type="Pfam" id="PF00753">
    <property type="entry name" value="Lactamase_B"/>
    <property type="match status" value="1"/>
</dbReference>
<proteinExistence type="predicted"/>
<gene>
    <name evidence="3" type="ORF">N5A92_01745</name>
</gene>
<dbReference type="InterPro" id="IPR001279">
    <property type="entry name" value="Metallo-B-lactamas"/>
</dbReference>
<evidence type="ECO:0000313" key="3">
    <source>
        <dbReference type="EMBL" id="MCT7373768.1"/>
    </source>
</evidence>
<organism evidence="3 4">
    <name type="scientific">Chelativorans salis</name>
    <dbReference type="NCBI Taxonomy" id="2978478"/>
    <lineage>
        <taxon>Bacteria</taxon>
        <taxon>Pseudomonadati</taxon>
        <taxon>Pseudomonadota</taxon>
        <taxon>Alphaproteobacteria</taxon>
        <taxon>Hyphomicrobiales</taxon>
        <taxon>Phyllobacteriaceae</taxon>
        <taxon>Chelativorans</taxon>
    </lineage>
</organism>
<feature type="chain" id="PRO_5045801211" evidence="1">
    <location>
        <begin position="21"/>
        <end position="288"/>
    </location>
</feature>
<dbReference type="Gene3D" id="3.60.15.10">
    <property type="entry name" value="Ribonuclease Z/Hydroxyacylglutathione hydrolase-like"/>
    <property type="match status" value="1"/>
</dbReference>
<dbReference type="InterPro" id="IPR050855">
    <property type="entry name" value="NDM-1-like"/>
</dbReference>
<keyword evidence="4" id="KW-1185">Reference proteome</keyword>
<feature type="signal peptide" evidence="1">
    <location>
        <begin position="1"/>
        <end position="20"/>
    </location>
</feature>
<protein>
    <submittedName>
        <fullName evidence="3">MBL fold metallo-hydrolase</fullName>
    </submittedName>
</protein>
<name>A0ABT2LJA4_9HYPH</name>
<dbReference type="PANTHER" id="PTHR42951">
    <property type="entry name" value="METALLO-BETA-LACTAMASE DOMAIN-CONTAINING"/>
    <property type="match status" value="1"/>
</dbReference>
<feature type="domain" description="Metallo-beta-lactamase" evidence="2">
    <location>
        <begin position="37"/>
        <end position="222"/>
    </location>
</feature>
<comment type="caution">
    <text evidence="3">The sequence shown here is derived from an EMBL/GenBank/DDBJ whole genome shotgun (WGS) entry which is preliminary data.</text>
</comment>
<dbReference type="CDD" id="cd07739">
    <property type="entry name" value="metallo-hydrolase-like_MBL-fold"/>
    <property type="match status" value="1"/>
</dbReference>
<dbReference type="SMART" id="SM00849">
    <property type="entry name" value="Lactamase_B"/>
    <property type="match status" value="1"/>
</dbReference>
<accession>A0ABT2LJA4</accession>
<evidence type="ECO:0000313" key="4">
    <source>
        <dbReference type="Proteomes" id="UP001320831"/>
    </source>
</evidence>
<dbReference type="SUPFAM" id="SSF56281">
    <property type="entry name" value="Metallo-hydrolase/oxidoreductase"/>
    <property type="match status" value="1"/>
</dbReference>
<evidence type="ECO:0000256" key="1">
    <source>
        <dbReference type="SAM" id="SignalP"/>
    </source>
</evidence>
<dbReference type="EMBL" id="JAOCZP010000001">
    <property type="protein sequence ID" value="MCT7373768.1"/>
    <property type="molecule type" value="Genomic_DNA"/>
</dbReference>
<reference evidence="3 4" key="1">
    <citation type="submission" date="2022-09" db="EMBL/GenBank/DDBJ databases">
        <title>Chelativorans salina sp. nov., a novel slightly halophilic bacterium isolated from a saline lake sediment enrichment.</title>
        <authorList>
            <person name="Gao L."/>
            <person name="Fang B.-Z."/>
            <person name="Li W.-J."/>
        </authorList>
    </citation>
    <scope>NUCLEOTIDE SEQUENCE [LARGE SCALE GENOMIC DNA]</scope>
    <source>
        <strain evidence="3 4">EGI FJ00035</strain>
    </source>
</reference>